<protein>
    <submittedName>
        <fullName evidence="1">Uncharacterized protein</fullName>
    </submittedName>
</protein>
<dbReference type="Proteomes" id="UP000179243">
    <property type="component" value="Unassembled WGS sequence"/>
</dbReference>
<sequence>MIVQYAKKPEYSPNARMITPEMIGLYDYIFVWGDNQKVEGSLQLMGFFPYTRCSVFGVYQNRR</sequence>
<dbReference type="EMBL" id="MFYX01000088">
    <property type="protein sequence ID" value="OGK03508.1"/>
    <property type="molecule type" value="Genomic_DNA"/>
</dbReference>
<accession>A0A1F7FA79</accession>
<name>A0A1F7FA79_UNCRA</name>
<evidence type="ECO:0000313" key="1">
    <source>
        <dbReference type="EMBL" id="OGK03508.1"/>
    </source>
</evidence>
<organism evidence="1 2">
    <name type="scientific">Candidatus Raymondbacteria bacterium RIFOXYD12_FULL_49_13</name>
    <dbReference type="NCBI Taxonomy" id="1817890"/>
    <lineage>
        <taxon>Bacteria</taxon>
        <taxon>Raymondiibacteriota</taxon>
    </lineage>
</organism>
<gene>
    <name evidence="1" type="ORF">A2519_09750</name>
</gene>
<comment type="caution">
    <text evidence="1">The sequence shown here is derived from an EMBL/GenBank/DDBJ whole genome shotgun (WGS) entry which is preliminary data.</text>
</comment>
<evidence type="ECO:0000313" key="2">
    <source>
        <dbReference type="Proteomes" id="UP000179243"/>
    </source>
</evidence>
<proteinExistence type="predicted"/>
<reference evidence="1 2" key="1">
    <citation type="journal article" date="2016" name="Nat. Commun.">
        <title>Thousands of microbial genomes shed light on interconnected biogeochemical processes in an aquifer system.</title>
        <authorList>
            <person name="Anantharaman K."/>
            <person name="Brown C.T."/>
            <person name="Hug L.A."/>
            <person name="Sharon I."/>
            <person name="Castelle C.J."/>
            <person name="Probst A.J."/>
            <person name="Thomas B.C."/>
            <person name="Singh A."/>
            <person name="Wilkins M.J."/>
            <person name="Karaoz U."/>
            <person name="Brodie E.L."/>
            <person name="Williams K.H."/>
            <person name="Hubbard S.S."/>
            <person name="Banfield J.F."/>
        </authorList>
    </citation>
    <scope>NUCLEOTIDE SEQUENCE [LARGE SCALE GENOMIC DNA]</scope>
</reference>
<dbReference type="AlphaFoldDB" id="A0A1F7FA79"/>